<dbReference type="SUPFAM" id="SSF158472">
    <property type="entry name" value="HAMP domain-like"/>
    <property type="match status" value="1"/>
</dbReference>
<dbReference type="InterPro" id="IPR005467">
    <property type="entry name" value="His_kinase_dom"/>
</dbReference>
<dbReference type="EC" id="2.7.13.3" evidence="14"/>
<dbReference type="Gene3D" id="1.10.287.130">
    <property type="match status" value="1"/>
</dbReference>
<dbReference type="Gene3D" id="3.30.450.40">
    <property type="match status" value="1"/>
</dbReference>
<keyword evidence="11 15" id="KW-1133">Transmembrane helix</keyword>
<dbReference type="GO" id="GO:0005886">
    <property type="term" value="C:plasma membrane"/>
    <property type="evidence" value="ECO:0007669"/>
    <property type="project" value="UniProtKB-SubCell"/>
</dbReference>
<evidence type="ECO:0000313" key="19">
    <source>
        <dbReference type="Proteomes" id="UP000319142"/>
    </source>
</evidence>
<evidence type="ECO:0000256" key="9">
    <source>
        <dbReference type="ARBA" id="ARBA00022777"/>
    </source>
</evidence>
<dbReference type="Gene3D" id="3.30.565.10">
    <property type="entry name" value="Histidine kinase-like ATPase, C-terminal domain"/>
    <property type="match status" value="1"/>
</dbReference>
<name>A0A558B7X8_9GAMM</name>
<keyword evidence="3 14" id="KW-1003">Cell membrane</keyword>
<dbReference type="Proteomes" id="UP000319142">
    <property type="component" value="Unassembled WGS sequence"/>
</dbReference>
<dbReference type="InterPro" id="IPR003594">
    <property type="entry name" value="HATPase_dom"/>
</dbReference>
<dbReference type="InterPro" id="IPR029095">
    <property type="entry name" value="NarX-like_N"/>
</dbReference>
<accession>A0A558B7X8</accession>
<feature type="domain" description="HAMP" evidence="17">
    <location>
        <begin position="185"/>
        <end position="237"/>
    </location>
</feature>
<dbReference type="PANTHER" id="PTHR24421">
    <property type="entry name" value="NITRATE/NITRITE SENSOR PROTEIN NARX-RELATED"/>
    <property type="match status" value="1"/>
</dbReference>
<dbReference type="InterPro" id="IPR050482">
    <property type="entry name" value="Sensor_HK_TwoCompSys"/>
</dbReference>
<evidence type="ECO:0000256" key="2">
    <source>
        <dbReference type="ARBA" id="ARBA00004429"/>
    </source>
</evidence>
<evidence type="ECO:0000256" key="10">
    <source>
        <dbReference type="ARBA" id="ARBA00022840"/>
    </source>
</evidence>
<dbReference type="PROSITE" id="PS50885">
    <property type="entry name" value="HAMP"/>
    <property type="match status" value="1"/>
</dbReference>
<dbReference type="CDD" id="cd19408">
    <property type="entry name" value="NarX_NarQ_sensor"/>
    <property type="match status" value="1"/>
</dbReference>
<evidence type="ECO:0000256" key="1">
    <source>
        <dbReference type="ARBA" id="ARBA00000085"/>
    </source>
</evidence>
<dbReference type="CDD" id="cd06225">
    <property type="entry name" value="HAMP"/>
    <property type="match status" value="1"/>
</dbReference>
<proteinExistence type="predicted"/>
<evidence type="ECO:0000256" key="8">
    <source>
        <dbReference type="ARBA" id="ARBA00022741"/>
    </source>
</evidence>
<dbReference type="GO" id="GO:0046983">
    <property type="term" value="F:protein dimerization activity"/>
    <property type="evidence" value="ECO:0007669"/>
    <property type="project" value="UniProtKB-UniRule"/>
</dbReference>
<evidence type="ECO:0000256" key="15">
    <source>
        <dbReference type="SAM" id="Phobius"/>
    </source>
</evidence>
<dbReference type="PROSITE" id="PS50109">
    <property type="entry name" value="HIS_KIN"/>
    <property type="match status" value="1"/>
</dbReference>
<dbReference type="EMBL" id="VMRX01000030">
    <property type="protein sequence ID" value="TVT32615.1"/>
    <property type="molecule type" value="Genomic_DNA"/>
</dbReference>
<dbReference type="Pfam" id="PF07730">
    <property type="entry name" value="HisKA_3"/>
    <property type="match status" value="1"/>
</dbReference>
<feature type="domain" description="Histidine kinase" evidence="16">
    <location>
        <begin position="411"/>
        <end position="607"/>
    </location>
</feature>
<evidence type="ECO:0000259" key="17">
    <source>
        <dbReference type="PROSITE" id="PS50885"/>
    </source>
</evidence>
<dbReference type="SUPFAM" id="SSF55781">
    <property type="entry name" value="GAF domain-like"/>
    <property type="match status" value="1"/>
</dbReference>
<dbReference type="PANTHER" id="PTHR24421:SF51">
    <property type="entry name" value="NITRATE_NITRITE SENSOR PROTEIN NARX"/>
    <property type="match status" value="1"/>
</dbReference>
<keyword evidence="12 14" id="KW-0902">Two-component regulatory system</keyword>
<feature type="transmembrane region" description="Helical" evidence="15">
    <location>
        <begin position="160"/>
        <end position="183"/>
    </location>
</feature>
<comment type="catalytic activity">
    <reaction evidence="1 14">
        <text>ATP + protein L-histidine = ADP + protein N-phospho-L-histidine.</text>
        <dbReference type="EC" id="2.7.13.3"/>
    </reaction>
</comment>
<dbReference type="InterPro" id="IPR029016">
    <property type="entry name" value="GAF-like_dom_sf"/>
</dbReference>
<dbReference type="InterPro" id="IPR016380">
    <property type="entry name" value="Sig_transdc_His_kin_NarX/NarQ"/>
</dbReference>
<protein>
    <recommendedName>
        <fullName evidence="14">Sensor protein</fullName>
        <ecNumber evidence="14">2.7.13.3</ecNumber>
    </recommendedName>
</protein>
<dbReference type="CDD" id="cd16917">
    <property type="entry name" value="HATPase_UhpB-NarQ-NarX-like"/>
    <property type="match status" value="1"/>
</dbReference>
<keyword evidence="5" id="KW-0597">Phosphoprotein</keyword>
<dbReference type="SMART" id="SM00387">
    <property type="entry name" value="HATPase_c"/>
    <property type="match status" value="1"/>
</dbReference>
<evidence type="ECO:0000256" key="7">
    <source>
        <dbReference type="ARBA" id="ARBA00022692"/>
    </source>
</evidence>
<keyword evidence="6 14" id="KW-0808">Transferase</keyword>
<keyword evidence="8 14" id="KW-0547">Nucleotide-binding</keyword>
<sequence length="618" mass="68464">MTSRSPLVNRLAVAIGAIVLTAIVSMATTLGISSSIEGNATAINQAGALRMAAFQLAARSATADLTNGDASIEPQTASYQNRLETSAIVRSIPRSTDHPLALQYQKVKQLWLTRLKPDIEQHEAGTPLTPAIVASIEQYTSEVDQLVAMLEQRTEARIDLLLLIQIISMIFSILIVMALFLDLKNRVLRPLRKLIHIATAVGEQDFSHKANLKGNDELARLGQAFDQMTSELALTYYELENRVQRKTEELEISHSALQAMHVASRGLFANHDLCSGAIPILQELERLLGIGPIRLYLHEKGSPEPIEAVTTATSKRPFYCRDHHCNACLVTPEVYDDLPLEGNDGRRLLLPIRTPGQLLGTLEVWYPADKGLPDMSRRLLETMTDQLATAIFLERQITEEQQQTLAEERTVIARELHDSLAQSLSYLKMQVTRLRRLNISGDQEKLHSEILDELSTGLNSAYRQLRELLATYRLKLDTPDLASALSKTIDEFSERLGRPVALEYNLPPQTLSPNEEIHTLQIIREGLANAVKHADATDIAVEVVFESPRVCARIRDNGKGLPGGGQPVNHYGMVIMQDRARTLGGTVEVKNREEGGVEVELTFVPKSRNLIAVQSSTA</sequence>
<dbReference type="InterPro" id="IPR042295">
    <property type="entry name" value="NarX-like_N_sf"/>
</dbReference>
<comment type="caution">
    <text evidence="18">The sequence shown here is derived from an EMBL/GenBank/DDBJ whole genome shotgun (WGS) entry which is preliminary data.</text>
</comment>
<evidence type="ECO:0000313" key="18">
    <source>
        <dbReference type="EMBL" id="TVT32615.1"/>
    </source>
</evidence>
<keyword evidence="4 14" id="KW-0997">Cell inner membrane</keyword>
<dbReference type="Pfam" id="PF00672">
    <property type="entry name" value="HAMP"/>
    <property type="match status" value="1"/>
</dbReference>
<evidence type="ECO:0000259" key="16">
    <source>
        <dbReference type="PROSITE" id="PS50109"/>
    </source>
</evidence>
<organism evidence="18 19">
    <name type="scientific">Marinobacter vinifirmus</name>
    <dbReference type="NCBI Taxonomy" id="355591"/>
    <lineage>
        <taxon>Bacteria</taxon>
        <taxon>Pseudomonadati</taxon>
        <taxon>Pseudomonadota</taxon>
        <taxon>Gammaproteobacteria</taxon>
        <taxon>Pseudomonadales</taxon>
        <taxon>Marinobacteraceae</taxon>
        <taxon>Marinobacter</taxon>
    </lineage>
</organism>
<dbReference type="SUPFAM" id="SSF55874">
    <property type="entry name" value="ATPase domain of HSP90 chaperone/DNA topoisomerase II/histidine kinase"/>
    <property type="match status" value="1"/>
</dbReference>
<keyword evidence="9 14" id="KW-0418">Kinase</keyword>
<evidence type="ECO:0000256" key="12">
    <source>
        <dbReference type="ARBA" id="ARBA00023012"/>
    </source>
</evidence>
<dbReference type="Gene3D" id="1.20.120.960">
    <property type="entry name" value="Histidine kinase NarX, sensor domain"/>
    <property type="match status" value="1"/>
</dbReference>
<evidence type="ECO:0000256" key="3">
    <source>
        <dbReference type="ARBA" id="ARBA00022475"/>
    </source>
</evidence>
<evidence type="ECO:0000256" key="13">
    <source>
        <dbReference type="ARBA" id="ARBA00023136"/>
    </source>
</evidence>
<dbReference type="InterPro" id="IPR003660">
    <property type="entry name" value="HAMP_dom"/>
</dbReference>
<dbReference type="RefSeq" id="WP_273133835.1">
    <property type="nucleotide sequence ID" value="NZ_VMRX01000030.1"/>
</dbReference>
<evidence type="ECO:0000256" key="4">
    <source>
        <dbReference type="ARBA" id="ARBA00022519"/>
    </source>
</evidence>
<dbReference type="InterPro" id="IPR036890">
    <property type="entry name" value="HATPase_C_sf"/>
</dbReference>
<dbReference type="InterPro" id="IPR011712">
    <property type="entry name" value="Sig_transdc_His_kin_sub3_dim/P"/>
</dbReference>
<gene>
    <name evidence="18" type="ORF">FHK81_11135</name>
</gene>
<dbReference type="SMART" id="SM00304">
    <property type="entry name" value="HAMP"/>
    <property type="match status" value="1"/>
</dbReference>
<keyword evidence="10 14" id="KW-0067">ATP-binding</keyword>
<dbReference type="GO" id="GO:0005524">
    <property type="term" value="F:ATP binding"/>
    <property type="evidence" value="ECO:0007669"/>
    <property type="project" value="UniProtKB-UniRule"/>
</dbReference>
<evidence type="ECO:0000256" key="11">
    <source>
        <dbReference type="ARBA" id="ARBA00022989"/>
    </source>
</evidence>
<dbReference type="Pfam" id="PF13675">
    <property type="entry name" value="PilJ"/>
    <property type="match status" value="1"/>
</dbReference>
<dbReference type="PIRSF" id="PIRSF003167">
    <property type="entry name" value="STHK_NarX/NarQ"/>
    <property type="match status" value="1"/>
</dbReference>
<evidence type="ECO:0000256" key="6">
    <source>
        <dbReference type="ARBA" id="ARBA00022679"/>
    </source>
</evidence>
<keyword evidence="13 14" id="KW-0472">Membrane</keyword>
<dbReference type="Gene3D" id="1.20.5.1930">
    <property type="match status" value="1"/>
</dbReference>
<keyword evidence="7 15" id="KW-0812">Transmembrane</keyword>
<dbReference type="AlphaFoldDB" id="A0A558B7X8"/>
<evidence type="ECO:0000256" key="14">
    <source>
        <dbReference type="PIRNR" id="PIRNR003167"/>
    </source>
</evidence>
<comment type="subcellular location">
    <subcellularLocation>
        <location evidence="2">Cell inner membrane</location>
        <topology evidence="2">Multi-pass membrane protein</topology>
    </subcellularLocation>
</comment>
<dbReference type="GO" id="GO:0000155">
    <property type="term" value="F:phosphorelay sensor kinase activity"/>
    <property type="evidence" value="ECO:0007669"/>
    <property type="project" value="UniProtKB-UniRule"/>
</dbReference>
<reference evidence="18 19" key="1">
    <citation type="submission" date="2019-07" db="EMBL/GenBank/DDBJ databases">
        <title>The pathways for chlorine oxyanion respiration interact through the shared metabolite chlorate.</title>
        <authorList>
            <person name="Barnum T.P."/>
            <person name="Cheng Y."/>
            <person name="Hill K.A."/>
            <person name="Lucas L.N."/>
            <person name="Carlson H.K."/>
            <person name="Coates J.D."/>
        </authorList>
    </citation>
    <scope>NUCLEOTIDE SEQUENCE [LARGE SCALE GENOMIC DNA]</scope>
    <source>
        <strain evidence="18">UCB</strain>
    </source>
</reference>
<dbReference type="Pfam" id="PF02518">
    <property type="entry name" value="HATPase_c"/>
    <property type="match status" value="1"/>
</dbReference>
<evidence type="ECO:0000256" key="5">
    <source>
        <dbReference type="ARBA" id="ARBA00022553"/>
    </source>
</evidence>